<dbReference type="RefSeq" id="WP_330153343.1">
    <property type="nucleotide sequence ID" value="NZ_JAUZMZ010000110.1"/>
</dbReference>
<comment type="caution">
    <text evidence="5">The sequence shown here is derived from an EMBL/GenBank/DDBJ whole genome shotgun (WGS) entry which is preliminary data.</text>
</comment>
<keyword evidence="1" id="KW-0805">Transcription regulation</keyword>
<feature type="compositionally biased region" description="Pro residues" evidence="4">
    <location>
        <begin position="404"/>
        <end position="414"/>
    </location>
</feature>
<dbReference type="SUPFAM" id="SSF88946">
    <property type="entry name" value="Sigma2 domain of RNA polymerase sigma factors"/>
    <property type="match status" value="1"/>
</dbReference>
<organism evidence="5 6">
    <name type="scientific">Rhodococcus chondri</name>
    <dbReference type="NCBI Taxonomy" id="3065941"/>
    <lineage>
        <taxon>Bacteria</taxon>
        <taxon>Bacillati</taxon>
        <taxon>Actinomycetota</taxon>
        <taxon>Actinomycetes</taxon>
        <taxon>Mycobacteriales</taxon>
        <taxon>Nocardiaceae</taxon>
        <taxon>Rhodococcus</taxon>
    </lineage>
</organism>
<keyword evidence="3" id="KW-0804">Transcription</keyword>
<proteinExistence type="predicted"/>
<evidence type="ECO:0000313" key="6">
    <source>
        <dbReference type="Proteomes" id="UP001331936"/>
    </source>
</evidence>
<keyword evidence="6" id="KW-1185">Reference proteome</keyword>
<dbReference type="Gene3D" id="1.10.1740.10">
    <property type="match status" value="1"/>
</dbReference>
<feature type="compositionally biased region" description="Polar residues" evidence="4">
    <location>
        <begin position="384"/>
        <end position="400"/>
    </location>
</feature>
<dbReference type="EMBL" id="JAUZMZ010000110">
    <property type="protein sequence ID" value="MEE2033953.1"/>
    <property type="molecule type" value="Genomic_DNA"/>
</dbReference>
<evidence type="ECO:0000256" key="3">
    <source>
        <dbReference type="ARBA" id="ARBA00023163"/>
    </source>
</evidence>
<protein>
    <submittedName>
        <fullName evidence="5">Sigma-70 family RNA polymerase sigma factor</fullName>
    </submittedName>
</protein>
<dbReference type="PANTHER" id="PTHR43133:SF51">
    <property type="entry name" value="RNA POLYMERASE SIGMA FACTOR"/>
    <property type="match status" value="1"/>
</dbReference>
<keyword evidence="2" id="KW-0731">Sigma factor</keyword>
<evidence type="ECO:0000256" key="4">
    <source>
        <dbReference type="SAM" id="MobiDB-lite"/>
    </source>
</evidence>
<gene>
    <name evidence="5" type="ORF">Q8814_17845</name>
</gene>
<dbReference type="InterPro" id="IPR013325">
    <property type="entry name" value="RNA_pol_sigma_r2"/>
</dbReference>
<name>A0ABU7JV98_9NOCA</name>
<evidence type="ECO:0000313" key="5">
    <source>
        <dbReference type="EMBL" id="MEE2033953.1"/>
    </source>
</evidence>
<feature type="region of interest" description="Disordered" evidence="4">
    <location>
        <begin position="272"/>
        <end position="414"/>
    </location>
</feature>
<accession>A0ABU7JV98</accession>
<dbReference type="Proteomes" id="UP001331936">
    <property type="component" value="Unassembled WGS sequence"/>
</dbReference>
<evidence type="ECO:0000256" key="1">
    <source>
        <dbReference type="ARBA" id="ARBA00023015"/>
    </source>
</evidence>
<dbReference type="InterPro" id="IPR039425">
    <property type="entry name" value="RNA_pol_sigma-70-like"/>
</dbReference>
<sequence length="414" mass="42910">MGLHSTAAHRALITALHAKDPNATATLYDHHAPALHAYACGFVEASEASDIVHDAVWIASGRIAALREASLFEAWLHAIVRSESLRVLQQARKPSEYRPAIDEAAYPDTASQEPEALDAVRAAVTDLHSTHREAFDLAARHRFTAPEVDAVLGTAVGAGGVLSDAHDALARALPWLSYTAGTDPAETGTTRLFARLPMPPLPARLRDRVLVARPSGSELAAMGRRIDPVDREGFPSVGRPRRTAAVAAATGGVAVLVALTLLVWPDRAPAEQPAPKPLGGSGQLGFGSALTAPPGTGTPTPAATTTDSEAAVSETTAAGSTAVTTTVAPTTTDGTTASRTTSETASASTPPATGTSTTETRWSSRRDSRSGAGNDESGNDRTEITTSYSERPPSTTTSTAEPVPKFPGPPFGGR</sequence>
<dbReference type="PANTHER" id="PTHR43133">
    <property type="entry name" value="RNA POLYMERASE ECF-TYPE SIGMA FACTO"/>
    <property type="match status" value="1"/>
</dbReference>
<reference evidence="5 6" key="1">
    <citation type="submission" date="2023-08" db="EMBL/GenBank/DDBJ databases">
        <authorList>
            <person name="Girao M."/>
            <person name="Carvalho M.F."/>
        </authorList>
    </citation>
    <scope>NUCLEOTIDE SEQUENCE [LARGE SCALE GENOMIC DNA]</scope>
    <source>
        <strain evidence="5 6">CC-R104</strain>
    </source>
</reference>
<evidence type="ECO:0000256" key="2">
    <source>
        <dbReference type="ARBA" id="ARBA00023082"/>
    </source>
</evidence>
<feature type="compositionally biased region" description="Low complexity" evidence="4">
    <location>
        <begin position="291"/>
        <end position="361"/>
    </location>
</feature>